<organism evidence="2 3">
    <name type="scientific">candidate division WWE3 bacterium</name>
    <dbReference type="NCBI Taxonomy" id="2053526"/>
    <lineage>
        <taxon>Bacteria</taxon>
        <taxon>Katanobacteria</taxon>
    </lineage>
</organism>
<name>A0A7X9E717_UNCKA</name>
<feature type="chain" id="PRO_5030882526" evidence="1">
    <location>
        <begin position="24"/>
        <end position="188"/>
    </location>
</feature>
<protein>
    <submittedName>
        <fullName evidence="2">Glucosaminidase domain-containing protein</fullName>
    </submittedName>
</protein>
<comment type="caution">
    <text evidence="2">The sequence shown here is derived from an EMBL/GenBank/DDBJ whole genome shotgun (WGS) entry which is preliminary data.</text>
</comment>
<evidence type="ECO:0000256" key="1">
    <source>
        <dbReference type="SAM" id="SignalP"/>
    </source>
</evidence>
<evidence type="ECO:0000313" key="2">
    <source>
        <dbReference type="EMBL" id="NMB91650.1"/>
    </source>
</evidence>
<dbReference type="Proteomes" id="UP000590542">
    <property type="component" value="Unassembled WGS sequence"/>
</dbReference>
<feature type="signal peptide" evidence="1">
    <location>
        <begin position="1"/>
        <end position="23"/>
    </location>
</feature>
<sequence length="188" mass="21277">MTKKGLILQVNILPFILVYLATATSNVAAKSKQNEVSIEVLDRQIERSRKDRIEALEKFFDEFKSPLKANAETFVDVADKYSLDYKLLPAISCMESSCGKKLIEGSYNPFGWGIYGNNAIYFKSYDEAIETVAKGIKENYLEKGLDTPEKIAPIYTPPNYINWRNGVTFFINKIDSFRQAGSEVQFAS</sequence>
<keyword evidence="1" id="KW-0732">Signal</keyword>
<accession>A0A7X9E717</accession>
<proteinExistence type="predicted"/>
<gene>
    <name evidence="2" type="ORF">GYA37_02250</name>
</gene>
<reference evidence="2 3" key="1">
    <citation type="journal article" date="2020" name="Biotechnol. Biofuels">
        <title>New insights from the biogas microbiome by comprehensive genome-resolved metagenomics of nearly 1600 species originating from multiple anaerobic digesters.</title>
        <authorList>
            <person name="Campanaro S."/>
            <person name="Treu L."/>
            <person name="Rodriguez-R L.M."/>
            <person name="Kovalovszki A."/>
            <person name="Ziels R.M."/>
            <person name="Maus I."/>
            <person name="Zhu X."/>
            <person name="Kougias P.G."/>
            <person name="Basile A."/>
            <person name="Luo G."/>
            <person name="Schluter A."/>
            <person name="Konstantinidis K.T."/>
            <person name="Angelidaki I."/>
        </authorList>
    </citation>
    <scope>NUCLEOTIDE SEQUENCE [LARGE SCALE GENOMIC DNA]</scope>
    <source>
        <strain evidence="2">AS27yjCOA_202</strain>
    </source>
</reference>
<evidence type="ECO:0000313" key="3">
    <source>
        <dbReference type="Proteomes" id="UP000590542"/>
    </source>
</evidence>
<dbReference type="EMBL" id="JAAZNV010000007">
    <property type="protein sequence ID" value="NMB91650.1"/>
    <property type="molecule type" value="Genomic_DNA"/>
</dbReference>
<dbReference type="AlphaFoldDB" id="A0A7X9E717"/>